<dbReference type="AlphaFoldDB" id="A0A5K1J6Z0"/>
<organism evidence="1 2">
    <name type="scientific">Collinsella aerofaciens</name>
    <dbReference type="NCBI Taxonomy" id="74426"/>
    <lineage>
        <taxon>Bacteria</taxon>
        <taxon>Bacillati</taxon>
        <taxon>Actinomycetota</taxon>
        <taxon>Coriobacteriia</taxon>
        <taxon>Coriobacteriales</taxon>
        <taxon>Coriobacteriaceae</taxon>
        <taxon>Collinsella</taxon>
    </lineage>
</organism>
<protein>
    <recommendedName>
        <fullName evidence="3">Ribbon-helix-helix protein, CopG family</fullName>
    </recommendedName>
</protein>
<dbReference type="Proteomes" id="UP000368032">
    <property type="component" value="Unassembled WGS sequence"/>
</dbReference>
<evidence type="ECO:0000313" key="2">
    <source>
        <dbReference type="Proteomes" id="UP000368032"/>
    </source>
</evidence>
<evidence type="ECO:0000313" key="1">
    <source>
        <dbReference type="EMBL" id="VWL99324.1"/>
    </source>
</evidence>
<reference evidence="1 2" key="1">
    <citation type="submission" date="2019-10" db="EMBL/GenBank/DDBJ databases">
        <authorList>
            <person name="Wolf R A."/>
        </authorList>
    </citation>
    <scope>NUCLEOTIDE SEQUENCE [LARGE SCALE GENOMIC DNA]</scope>
    <source>
        <strain evidence="1">Collinsella_aerofaciens_DSM_13712</strain>
    </source>
</reference>
<gene>
    <name evidence="1" type="ORF">CKJAJONC_01921</name>
</gene>
<dbReference type="InterPro" id="IPR053842">
    <property type="entry name" value="NikA-like"/>
</dbReference>
<sequence>MRFIFEELSVSTKRPFTVKATLSEEEKKTLVAFSKKAQMSEAELIRYFLRPDDAVTRGVDLTEDEERTEMIRIRVSPSEKKSIENRASELGVSMSAFMRRTALVGRVEKIDVDRASIDKIYHELLKEGTNLNQLMYFLNAQGLPAYNEKAVFRTLEKVYQVGRKLDRFIDELEKRYFVGGDVK</sequence>
<accession>A0A5K1J6Z0</accession>
<name>A0A5K1J6Z0_9ACTN</name>
<evidence type="ECO:0008006" key="3">
    <source>
        <dbReference type="Google" id="ProtNLM"/>
    </source>
</evidence>
<proteinExistence type="predicted"/>
<dbReference type="Pfam" id="PF21983">
    <property type="entry name" value="NikA-like"/>
    <property type="match status" value="1"/>
</dbReference>
<dbReference type="EMBL" id="CABWIF010000025">
    <property type="protein sequence ID" value="VWL99324.1"/>
    <property type="molecule type" value="Genomic_DNA"/>
</dbReference>